<keyword evidence="2" id="KW-1185">Reference proteome</keyword>
<protein>
    <submittedName>
        <fullName evidence="1">Uncharacterized protein</fullName>
    </submittedName>
</protein>
<sequence length="141" mass="15433">MSGCDYVDGLPGIGLKTALKYAREHSTPERILRAYCRKHPLPPDYHAKFKRALLTFQHQRVYDRSSGTLCHLSGVKTFEDDGEYLGAALSDDTIKNLVTGALNTKTLVAVPLDDPLPVEDVPAPAPTLRILSQPAGLKTFS</sequence>
<dbReference type="Proteomes" id="UP000035740">
    <property type="component" value="Unassembled WGS sequence"/>
</dbReference>
<dbReference type="Gramene" id="KMS64804">
    <property type="protein sequence ID" value="KMS64804"/>
    <property type="gene ID" value="BVRB_042490"/>
</dbReference>
<reference evidence="1 2" key="1">
    <citation type="journal article" date="2014" name="Nature">
        <title>The genome of the recently domesticated crop plant sugar beet (Beta vulgaris).</title>
        <authorList>
            <person name="Dohm J.C."/>
            <person name="Minoche A.E."/>
            <person name="Holtgrawe D."/>
            <person name="Capella-Gutierrez S."/>
            <person name="Zakrzewski F."/>
            <person name="Tafer H."/>
            <person name="Rupp O."/>
            <person name="Sorensen T.R."/>
            <person name="Stracke R."/>
            <person name="Reinhardt R."/>
            <person name="Goesmann A."/>
            <person name="Kraft T."/>
            <person name="Schulz B."/>
            <person name="Stadler P.F."/>
            <person name="Schmidt T."/>
            <person name="Gabaldon T."/>
            <person name="Lehrach H."/>
            <person name="Weisshaar B."/>
            <person name="Himmelbauer H."/>
        </authorList>
    </citation>
    <scope>NUCLEOTIDE SEQUENCE [LARGE SCALE GENOMIC DNA]</scope>
    <source>
        <tissue evidence="1">Taproot</tissue>
    </source>
</reference>
<dbReference type="InterPro" id="IPR036279">
    <property type="entry name" value="5-3_exonuclease_C_sf"/>
</dbReference>
<feature type="non-terminal residue" evidence="1">
    <location>
        <position position="141"/>
    </location>
</feature>
<dbReference type="OrthoDB" id="26491at2759"/>
<proteinExistence type="predicted"/>
<dbReference type="PANTHER" id="PTHR11081:SF65">
    <property type="entry name" value="DNA DAMAGE-INDUCIBLE PROTEIN DIN7-RELATED"/>
    <property type="match status" value="1"/>
</dbReference>
<dbReference type="GO" id="GO:0017108">
    <property type="term" value="F:5'-flap endonuclease activity"/>
    <property type="evidence" value="ECO:0007669"/>
    <property type="project" value="TreeGrafter"/>
</dbReference>
<evidence type="ECO:0000313" key="1">
    <source>
        <dbReference type="EMBL" id="KMS64804.1"/>
    </source>
</evidence>
<name>A0A0J7YMH1_BETVV</name>
<dbReference type="InterPro" id="IPR006084">
    <property type="entry name" value="XPG/Rad2"/>
</dbReference>
<evidence type="ECO:0000313" key="2">
    <source>
        <dbReference type="Proteomes" id="UP000035740"/>
    </source>
</evidence>
<dbReference type="EMBL" id="KQ121936">
    <property type="protein sequence ID" value="KMS64804.1"/>
    <property type="molecule type" value="Genomic_DNA"/>
</dbReference>
<accession>A0A0J7YMH1</accession>
<gene>
    <name evidence="1" type="ORF">BVRB_042490</name>
</gene>
<organism evidence="1 2">
    <name type="scientific">Beta vulgaris subsp. vulgaris</name>
    <name type="common">Beet</name>
    <dbReference type="NCBI Taxonomy" id="3555"/>
    <lineage>
        <taxon>Eukaryota</taxon>
        <taxon>Viridiplantae</taxon>
        <taxon>Streptophyta</taxon>
        <taxon>Embryophyta</taxon>
        <taxon>Tracheophyta</taxon>
        <taxon>Spermatophyta</taxon>
        <taxon>Magnoliopsida</taxon>
        <taxon>eudicotyledons</taxon>
        <taxon>Gunneridae</taxon>
        <taxon>Pentapetalae</taxon>
        <taxon>Caryophyllales</taxon>
        <taxon>Chenopodiaceae</taxon>
        <taxon>Betoideae</taxon>
        <taxon>Beta</taxon>
    </lineage>
</organism>
<dbReference type="SUPFAM" id="SSF47807">
    <property type="entry name" value="5' to 3' exonuclease, C-terminal subdomain"/>
    <property type="match status" value="1"/>
</dbReference>
<dbReference type="AlphaFoldDB" id="A0A0J7YMH1"/>
<dbReference type="Gene3D" id="1.10.150.20">
    <property type="entry name" value="5' to 3' exonuclease, C-terminal subdomain"/>
    <property type="match status" value="1"/>
</dbReference>
<dbReference type="PANTHER" id="PTHR11081">
    <property type="entry name" value="FLAP ENDONUCLEASE FAMILY MEMBER"/>
    <property type="match status" value="1"/>
</dbReference>